<protein>
    <submittedName>
        <fullName evidence="2">Uncharacterized protein</fullName>
    </submittedName>
</protein>
<evidence type="ECO:0000256" key="1">
    <source>
        <dbReference type="SAM" id="MobiDB-lite"/>
    </source>
</evidence>
<name>A0A420HH77_9PEZI</name>
<organism evidence="2 3">
    <name type="scientific">Golovinomyces cichoracearum</name>
    <dbReference type="NCBI Taxonomy" id="62708"/>
    <lineage>
        <taxon>Eukaryota</taxon>
        <taxon>Fungi</taxon>
        <taxon>Dikarya</taxon>
        <taxon>Ascomycota</taxon>
        <taxon>Pezizomycotina</taxon>
        <taxon>Leotiomycetes</taxon>
        <taxon>Erysiphales</taxon>
        <taxon>Erysiphaceae</taxon>
        <taxon>Golovinomyces</taxon>
    </lineage>
</organism>
<feature type="compositionally biased region" description="Basic and acidic residues" evidence="1">
    <location>
        <begin position="43"/>
        <end position="57"/>
    </location>
</feature>
<evidence type="ECO:0000313" key="3">
    <source>
        <dbReference type="Proteomes" id="UP000285405"/>
    </source>
</evidence>
<comment type="caution">
    <text evidence="2">The sequence shown here is derived from an EMBL/GenBank/DDBJ whole genome shotgun (WGS) entry which is preliminary data.</text>
</comment>
<evidence type="ECO:0000313" key="2">
    <source>
        <dbReference type="EMBL" id="RKF56796.1"/>
    </source>
</evidence>
<sequence>MARDADERVRCNTTRKEVAFYLKNLEKGALPRRNSLNPRRRQSRFDEDRDTKPTVQDFFKDLPPEKFIECRYGITTESLDTTIEN</sequence>
<dbReference type="EMBL" id="MCBR01019405">
    <property type="protein sequence ID" value="RKF56796.1"/>
    <property type="molecule type" value="Genomic_DNA"/>
</dbReference>
<proteinExistence type="predicted"/>
<feature type="region of interest" description="Disordered" evidence="1">
    <location>
        <begin position="31"/>
        <end position="57"/>
    </location>
</feature>
<dbReference type="AlphaFoldDB" id="A0A420HH77"/>
<gene>
    <name evidence="2" type="ORF">GcC1_194025</name>
</gene>
<reference evidence="2 3" key="1">
    <citation type="journal article" date="2018" name="BMC Genomics">
        <title>Comparative genome analyses reveal sequence features reflecting distinct modes of host-adaptation between dicot and monocot powdery mildew.</title>
        <authorList>
            <person name="Wu Y."/>
            <person name="Ma X."/>
            <person name="Pan Z."/>
            <person name="Kale S.D."/>
            <person name="Song Y."/>
            <person name="King H."/>
            <person name="Zhang Q."/>
            <person name="Presley C."/>
            <person name="Deng X."/>
            <person name="Wei C.I."/>
            <person name="Xiao S."/>
        </authorList>
    </citation>
    <scope>NUCLEOTIDE SEQUENCE [LARGE SCALE GENOMIC DNA]</scope>
    <source>
        <strain evidence="2">UCSC1</strain>
    </source>
</reference>
<dbReference type="Proteomes" id="UP000285405">
    <property type="component" value="Unassembled WGS sequence"/>
</dbReference>
<accession>A0A420HH77</accession>